<evidence type="ECO:0000256" key="4">
    <source>
        <dbReference type="ARBA" id="ARBA00022989"/>
    </source>
</evidence>
<dbReference type="InterPro" id="IPR033480">
    <property type="entry name" value="sCache_2"/>
</dbReference>
<feature type="chain" id="PRO_5032811577" evidence="6">
    <location>
        <begin position="23"/>
        <end position="154"/>
    </location>
</feature>
<evidence type="ECO:0000259" key="7">
    <source>
        <dbReference type="SMART" id="SM01049"/>
    </source>
</evidence>
<organism evidence="8 9">
    <name type="scientific">Duganella vulcania</name>
    <dbReference type="NCBI Taxonomy" id="2692166"/>
    <lineage>
        <taxon>Bacteria</taxon>
        <taxon>Pseudomonadati</taxon>
        <taxon>Pseudomonadota</taxon>
        <taxon>Betaproteobacteria</taxon>
        <taxon>Burkholderiales</taxon>
        <taxon>Oxalobacteraceae</taxon>
        <taxon>Telluria group</taxon>
        <taxon>Duganella</taxon>
    </lineage>
</organism>
<evidence type="ECO:0000256" key="6">
    <source>
        <dbReference type="SAM" id="SignalP"/>
    </source>
</evidence>
<dbReference type="GO" id="GO:0005886">
    <property type="term" value="C:plasma membrane"/>
    <property type="evidence" value="ECO:0007669"/>
    <property type="project" value="UniProtKB-SubCell"/>
</dbReference>
<keyword evidence="5" id="KW-0472">Membrane</keyword>
<dbReference type="GO" id="GO:0016301">
    <property type="term" value="F:kinase activity"/>
    <property type="evidence" value="ECO:0007669"/>
    <property type="project" value="UniProtKB-KW"/>
</dbReference>
<evidence type="ECO:0000313" key="9">
    <source>
        <dbReference type="Proteomes" id="UP000470302"/>
    </source>
</evidence>
<dbReference type="Pfam" id="PF17200">
    <property type="entry name" value="sCache_2"/>
    <property type="match status" value="1"/>
</dbReference>
<dbReference type="AlphaFoldDB" id="A0A845FYH1"/>
<gene>
    <name evidence="8" type="ORF">GTP91_00365</name>
</gene>
<accession>A0A845FYH1</accession>
<dbReference type="RefSeq" id="WP_161094987.1">
    <property type="nucleotide sequence ID" value="NZ_WWCW01000001.1"/>
</dbReference>
<evidence type="ECO:0000256" key="2">
    <source>
        <dbReference type="ARBA" id="ARBA00022475"/>
    </source>
</evidence>
<reference evidence="8 9" key="1">
    <citation type="submission" date="2020-01" db="EMBL/GenBank/DDBJ databases">
        <title>Novel species isolated from a subtropical stream in China.</title>
        <authorList>
            <person name="Lu H."/>
        </authorList>
    </citation>
    <scope>NUCLEOTIDE SEQUENCE [LARGE SCALE GENOMIC DNA]</scope>
    <source>
        <strain evidence="8 9">FT82W</strain>
    </source>
</reference>
<dbReference type="SMART" id="SM01049">
    <property type="entry name" value="Cache_2"/>
    <property type="match status" value="1"/>
</dbReference>
<evidence type="ECO:0000313" key="8">
    <source>
        <dbReference type="EMBL" id="MYM85626.1"/>
    </source>
</evidence>
<keyword evidence="3" id="KW-0812">Transmembrane</keyword>
<keyword evidence="6" id="KW-0732">Signal</keyword>
<keyword evidence="8" id="KW-0418">Kinase</keyword>
<evidence type="ECO:0000256" key="5">
    <source>
        <dbReference type="ARBA" id="ARBA00023136"/>
    </source>
</evidence>
<sequence length="154" mass="17263">MKRFFRIVAFFTAFALSSAVSAADAERGTPEQAVALVKRVIADIKKYGKDKVVQDVQNQLPIYRERDLYVTIGTMEGVTLANGNTPKLAGKNVLDIKDVNGKFIMRERIEIAKTKNSGWQEYSWPDPVTKEVQKKSMYVERAGDLVVACGVYKL</sequence>
<feature type="signal peptide" evidence="6">
    <location>
        <begin position="1"/>
        <end position="22"/>
    </location>
</feature>
<dbReference type="Gene3D" id="3.30.450.20">
    <property type="entry name" value="PAS domain"/>
    <property type="match status" value="1"/>
</dbReference>
<keyword evidence="2" id="KW-1003">Cell membrane</keyword>
<comment type="subcellular location">
    <subcellularLocation>
        <location evidence="1">Cell membrane</location>
        <topology evidence="1">Multi-pass membrane protein</topology>
    </subcellularLocation>
</comment>
<comment type="caution">
    <text evidence="8">The sequence shown here is derived from an EMBL/GenBank/DDBJ whole genome shotgun (WGS) entry which is preliminary data.</text>
</comment>
<protein>
    <submittedName>
        <fullName evidence="8">Histidine kinase</fullName>
    </submittedName>
</protein>
<dbReference type="Proteomes" id="UP000470302">
    <property type="component" value="Unassembled WGS sequence"/>
</dbReference>
<keyword evidence="4" id="KW-1133">Transmembrane helix</keyword>
<proteinExistence type="predicted"/>
<name>A0A845FYH1_9BURK</name>
<keyword evidence="8" id="KW-0808">Transferase</keyword>
<dbReference type="EMBL" id="WWCW01000001">
    <property type="protein sequence ID" value="MYM85626.1"/>
    <property type="molecule type" value="Genomic_DNA"/>
</dbReference>
<evidence type="ECO:0000256" key="1">
    <source>
        <dbReference type="ARBA" id="ARBA00004651"/>
    </source>
</evidence>
<feature type="domain" description="Single Cache" evidence="7">
    <location>
        <begin position="19"/>
        <end position="106"/>
    </location>
</feature>
<evidence type="ECO:0000256" key="3">
    <source>
        <dbReference type="ARBA" id="ARBA00022692"/>
    </source>
</evidence>